<dbReference type="InterPro" id="IPR029141">
    <property type="entry name" value="FimA_N"/>
</dbReference>
<evidence type="ECO:0008006" key="6">
    <source>
        <dbReference type="Google" id="ProtNLM"/>
    </source>
</evidence>
<proteinExistence type="inferred from homology"/>
<organism evidence="4 5">
    <name type="scientific">Clostridium cadaveris</name>
    <dbReference type="NCBI Taxonomy" id="1529"/>
    <lineage>
        <taxon>Bacteria</taxon>
        <taxon>Bacillati</taxon>
        <taxon>Bacillota</taxon>
        <taxon>Clostridia</taxon>
        <taxon>Eubacteriales</taxon>
        <taxon>Clostridiaceae</taxon>
        <taxon>Clostridium</taxon>
    </lineage>
</organism>
<sequence length="1100" mass="123933">MKNITYHLCILLCGILFLFIEGCADDSFCNNVSKVQNTELVLQIQAPHLRYTGATRAMTEDDEKAVKSLKVLVFEEADSGSLQYNDLDEKFAYAAAVLEQNVNIPEEGITSVRVKLTVDRNKKKRLVLIANHPGPFPMDMESYKGRKKSEVFALLKAGYENNWDATDEISTIPMWGESNLVRINGESVKFTDFNASSSDVSSPIKLLRSLARVDVGIAFNNDPQSETTQPGMLVPFKLKSVSVYRTGTSFSVPSTQKSYLENIPFIPATMQYRTDDIPLRYVLDKAGDSYVREIYIPERMAGNDNNNAPCLIIGGFYKDSQKITYYRADFMEKDAISNTAKYLDILRNYRYRFNISKVSGPGFDTEEEALKSKPENFQYTVIVWNESSVTDVMTDGQYMLGVNKNHLVFSKSKGEKEIVVRTDWPEGWKATVTDAAPWLTINPTEGEAGSDNNLFASVLDNETEQDREGKIMITAGRMKWEVRVTQLAVSEVSVELFEEDGATPLSMLQFSGQGGEKKVVVRYEPAEGNLVGPENLSGDDFVWEKIEQESTAGKSVYKVTAQKMVNEQEDFESLNNTVSFSITNEGKKALKALVLLQTEYNAIPFADSRLNNPLVEDNGEFYVMDGIEKEFFIKANTRYTIELIENDPEPGVGIGKLIPNGLKINKLGKMTGEQIVFRPADDLTELTRFMGYAGFKISSPDRLFEDKYFSILLASGKKQPEANCYLMKPGKIGILIPVSRINTAKEFYDQNKTQLRDGYAKYKLQESDWSNRIELPKLEHDDNWNVEILWADVPANYSGKVVRADGTGVIKVLKKAGTGEKGYIFVYPGNNINNCGNIVIALRSGKTREIMWSWHLWIVHEYPFDGSTYSGKKWLNRDLGALLPNSTNTYNLSDDIGLHGMLYQWGRKDPFRIEVNSLDRKLIDADGGAFVYKGGATNESLTMKETIQRPDYMVYNTGNWLYESGNSNEGEDVWFNIWGGKIIASDRSNNAIPTQKTVFDPSPYGWKIPSCGLESKWNGYGPYLTKGCYYYPLGGITKCTYTSYETFRFTSSVYQTDQAAGYVCGNKGNDTSNRSWNRARGMLIRSVEDQSVADYRKYLP</sequence>
<evidence type="ECO:0000259" key="3">
    <source>
        <dbReference type="Pfam" id="PF13004"/>
    </source>
</evidence>
<evidence type="ECO:0000256" key="1">
    <source>
        <dbReference type="ARBA" id="ARBA00006011"/>
    </source>
</evidence>
<feature type="domain" description="BACON" evidence="3">
    <location>
        <begin position="429"/>
        <end position="486"/>
    </location>
</feature>
<dbReference type="InterPro" id="IPR024361">
    <property type="entry name" value="BACON"/>
</dbReference>
<dbReference type="Gene3D" id="2.60.40.10">
    <property type="entry name" value="Immunoglobulins"/>
    <property type="match status" value="1"/>
</dbReference>
<protein>
    <recommendedName>
        <fullName evidence="6">DUF4906 domain-containing protein</fullName>
    </recommendedName>
</protein>
<evidence type="ECO:0000259" key="2">
    <source>
        <dbReference type="Pfam" id="PF06321"/>
    </source>
</evidence>
<comment type="caution">
    <text evidence="4">The sequence shown here is derived from an EMBL/GenBank/DDBJ whole genome shotgun (WGS) entry which is preliminary data.</text>
</comment>
<dbReference type="InterPro" id="IPR013783">
    <property type="entry name" value="Ig-like_fold"/>
</dbReference>
<dbReference type="CDD" id="cd14948">
    <property type="entry name" value="BACON"/>
    <property type="match status" value="1"/>
</dbReference>
<gene>
    <name evidence="4" type="ORF">DBY38_04260</name>
</gene>
<evidence type="ECO:0000313" key="5">
    <source>
        <dbReference type="Proteomes" id="UP000246114"/>
    </source>
</evidence>
<comment type="similarity">
    <text evidence="1">Belongs to the bacteroidetes fimbrillin superfamily. FimA/Mfa1 family.</text>
</comment>
<dbReference type="Proteomes" id="UP000246114">
    <property type="component" value="Unassembled WGS sequence"/>
</dbReference>
<name>A0A316MD99_9CLOT</name>
<feature type="domain" description="Major fimbrial subunit protein N-terminal" evidence="2">
    <location>
        <begin position="51"/>
        <end position="181"/>
    </location>
</feature>
<dbReference type="AlphaFoldDB" id="A0A316MD99"/>
<evidence type="ECO:0000313" key="4">
    <source>
        <dbReference type="EMBL" id="PWL54523.1"/>
    </source>
</evidence>
<dbReference type="Pfam" id="PF06321">
    <property type="entry name" value="P_gingi_FimA"/>
    <property type="match status" value="1"/>
</dbReference>
<reference evidence="4 5" key="1">
    <citation type="submission" date="2018-03" db="EMBL/GenBank/DDBJ databases">
        <title>The uncultured portion of the human microbiome is neutrally assembled.</title>
        <authorList>
            <person name="Jeraldo P."/>
            <person name="Boardman L."/>
            <person name="White B.A."/>
            <person name="Nelson H."/>
            <person name="Goldenfeld N."/>
            <person name="Chia N."/>
        </authorList>
    </citation>
    <scope>NUCLEOTIDE SEQUENCE [LARGE SCALE GENOMIC DNA]</scope>
    <source>
        <strain evidence="4">CIM:MAG 903</strain>
    </source>
</reference>
<accession>A0A316MD99</accession>
<dbReference type="Pfam" id="PF13004">
    <property type="entry name" value="BACON"/>
    <property type="match status" value="1"/>
</dbReference>
<dbReference type="EMBL" id="QAMZ01000021">
    <property type="protein sequence ID" value="PWL54523.1"/>
    <property type="molecule type" value="Genomic_DNA"/>
</dbReference>